<name>A0A3L7A7U2_9HYPH</name>
<feature type="transmembrane region" description="Helical" evidence="1">
    <location>
        <begin position="37"/>
        <end position="58"/>
    </location>
</feature>
<reference evidence="2 3" key="1">
    <citation type="submission" date="2018-10" db="EMBL/GenBank/DDBJ databases">
        <title>Xanthobacter tagetidis genome sequencing and assembly.</title>
        <authorList>
            <person name="Maclea K.S."/>
            <person name="Goen A.E."/>
            <person name="Fatima S.A."/>
        </authorList>
    </citation>
    <scope>NUCLEOTIDE SEQUENCE [LARGE SCALE GENOMIC DNA]</scope>
    <source>
        <strain evidence="2 3">ATCC 700314</strain>
    </source>
</reference>
<gene>
    <name evidence="2" type="ORF">D9R14_15540</name>
</gene>
<evidence type="ECO:0000256" key="1">
    <source>
        <dbReference type="SAM" id="Phobius"/>
    </source>
</evidence>
<dbReference type="Proteomes" id="UP000269692">
    <property type="component" value="Unassembled WGS sequence"/>
</dbReference>
<dbReference type="RefSeq" id="WP_121624258.1">
    <property type="nucleotide sequence ID" value="NZ_JACIIW010000005.1"/>
</dbReference>
<comment type="caution">
    <text evidence="2">The sequence shown here is derived from an EMBL/GenBank/DDBJ whole genome shotgun (WGS) entry which is preliminary data.</text>
</comment>
<keyword evidence="1" id="KW-1133">Transmembrane helix</keyword>
<organism evidence="2 3">
    <name type="scientific">Xanthobacter tagetidis</name>
    <dbReference type="NCBI Taxonomy" id="60216"/>
    <lineage>
        <taxon>Bacteria</taxon>
        <taxon>Pseudomonadati</taxon>
        <taxon>Pseudomonadota</taxon>
        <taxon>Alphaproteobacteria</taxon>
        <taxon>Hyphomicrobiales</taxon>
        <taxon>Xanthobacteraceae</taxon>
        <taxon>Xanthobacter</taxon>
    </lineage>
</organism>
<keyword evidence="3" id="KW-1185">Reference proteome</keyword>
<dbReference type="EMBL" id="RCTF01000013">
    <property type="protein sequence ID" value="RLP76227.1"/>
    <property type="molecule type" value="Genomic_DNA"/>
</dbReference>
<accession>A0A3L7A7U2</accession>
<evidence type="ECO:0000313" key="2">
    <source>
        <dbReference type="EMBL" id="RLP76227.1"/>
    </source>
</evidence>
<keyword evidence="1" id="KW-0812">Transmembrane</keyword>
<dbReference type="OrthoDB" id="7366326at2"/>
<feature type="transmembrane region" description="Helical" evidence="1">
    <location>
        <begin position="5"/>
        <end position="25"/>
    </location>
</feature>
<keyword evidence="1" id="KW-0472">Membrane</keyword>
<protein>
    <submittedName>
        <fullName evidence="2">Uncharacterized protein</fullName>
    </submittedName>
</protein>
<dbReference type="InterPro" id="IPR046093">
    <property type="entry name" value="DUF6111"/>
</dbReference>
<proteinExistence type="predicted"/>
<dbReference type="Pfam" id="PF19606">
    <property type="entry name" value="DUF6111"/>
    <property type="match status" value="1"/>
</dbReference>
<sequence length="86" mass="9379">MIRSVLIELALFLAPFVLYGALMLATRGSLVPENWSVRALALCSVAAIALMVVGLFVFEHGRSAEAGKRYVPAEMRDGQFVPGHFE</sequence>
<evidence type="ECO:0000313" key="3">
    <source>
        <dbReference type="Proteomes" id="UP000269692"/>
    </source>
</evidence>
<dbReference type="AlphaFoldDB" id="A0A3L7A7U2"/>